<proteinExistence type="predicted"/>
<organism evidence="2 3">
    <name type="scientific">Geranomyces variabilis</name>
    <dbReference type="NCBI Taxonomy" id="109894"/>
    <lineage>
        <taxon>Eukaryota</taxon>
        <taxon>Fungi</taxon>
        <taxon>Fungi incertae sedis</taxon>
        <taxon>Chytridiomycota</taxon>
        <taxon>Chytridiomycota incertae sedis</taxon>
        <taxon>Chytridiomycetes</taxon>
        <taxon>Spizellomycetales</taxon>
        <taxon>Powellomycetaceae</taxon>
        <taxon>Geranomyces</taxon>
    </lineage>
</organism>
<dbReference type="Proteomes" id="UP001212152">
    <property type="component" value="Unassembled WGS sequence"/>
</dbReference>
<evidence type="ECO:0000313" key="2">
    <source>
        <dbReference type="EMBL" id="KAJ3185068.1"/>
    </source>
</evidence>
<feature type="compositionally biased region" description="Basic and acidic residues" evidence="1">
    <location>
        <begin position="174"/>
        <end position="185"/>
    </location>
</feature>
<feature type="region of interest" description="Disordered" evidence="1">
    <location>
        <begin position="48"/>
        <end position="224"/>
    </location>
</feature>
<evidence type="ECO:0000313" key="3">
    <source>
        <dbReference type="Proteomes" id="UP001212152"/>
    </source>
</evidence>
<name>A0AAD5TW78_9FUNG</name>
<gene>
    <name evidence="2" type="ORF">HDU87_002634</name>
</gene>
<accession>A0AAD5TW78</accession>
<reference evidence="2" key="1">
    <citation type="submission" date="2020-05" db="EMBL/GenBank/DDBJ databases">
        <title>Phylogenomic resolution of chytrid fungi.</title>
        <authorList>
            <person name="Stajich J.E."/>
            <person name="Amses K."/>
            <person name="Simmons R."/>
            <person name="Seto K."/>
            <person name="Myers J."/>
            <person name="Bonds A."/>
            <person name="Quandt C.A."/>
            <person name="Barry K."/>
            <person name="Liu P."/>
            <person name="Grigoriev I."/>
            <person name="Longcore J.E."/>
            <person name="James T.Y."/>
        </authorList>
    </citation>
    <scope>NUCLEOTIDE SEQUENCE</scope>
    <source>
        <strain evidence="2">JEL0379</strain>
    </source>
</reference>
<dbReference type="AlphaFoldDB" id="A0AAD5TW78"/>
<feature type="compositionally biased region" description="Basic residues" evidence="1">
    <location>
        <begin position="110"/>
        <end position="125"/>
    </location>
</feature>
<evidence type="ECO:0000256" key="1">
    <source>
        <dbReference type="SAM" id="MobiDB-lite"/>
    </source>
</evidence>
<feature type="compositionally biased region" description="Pro residues" evidence="1">
    <location>
        <begin position="214"/>
        <end position="223"/>
    </location>
</feature>
<dbReference type="EMBL" id="JADGJQ010000002">
    <property type="protein sequence ID" value="KAJ3185068.1"/>
    <property type="molecule type" value="Genomic_DNA"/>
</dbReference>
<sequence>MIPILRCCGHESDEEPEIFVGATKLDKMFETPDPWDWDTTDDELAEIKKKKKAKTRVSNAKLKPKAEKRKVPVTDATDDEPVKPKAKKAKTPVTSRQWSLEERAVAAAKAAKKAKAAASKRKRKVERSSEHGWCESEGEWCEPKERANKSRKAGTHNASSGEKDEGLRTPEPQDVTHDVENEGLRTPEPIQPGLVAGTTDCRDAQSARPHSLSPSPPQTPPAPVTITANLRDWRQTDLQPLFSPAAAEVLALLDVAAKVNDVLTPAQVPVAWGQSVYDGMELRSLWNGRFSSAKLHGASLPVRHAALLWYRHVEDLYPELCHEYECLAALVPRTMTEMDRERATSLLTLPNKERNAIDAARARRLDERGLSGEVAAAAPHAQLLELKMDWKRPHDHEDEQDDNNDSEDDSAWAAYTMPPVSPVAPPYSPLDSPEESCTLHEVTDGRRLSEDWTPVKVEMPSEGLVKISDSPLLNPLALEMDDKDGINLLADEAVTDYEFLIEPQWIQTQAV</sequence>
<protein>
    <submittedName>
        <fullName evidence="2">Uncharacterized protein</fullName>
    </submittedName>
</protein>
<keyword evidence="3" id="KW-1185">Reference proteome</keyword>
<comment type="caution">
    <text evidence="2">The sequence shown here is derived from an EMBL/GenBank/DDBJ whole genome shotgun (WGS) entry which is preliminary data.</text>
</comment>